<dbReference type="EMBL" id="UINC01058648">
    <property type="protein sequence ID" value="SVB81151.1"/>
    <property type="molecule type" value="Genomic_DNA"/>
</dbReference>
<evidence type="ECO:0000259" key="1">
    <source>
        <dbReference type="Pfam" id="PF13847"/>
    </source>
</evidence>
<name>A0A382H3Z1_9ZZZZ</name>
<sequence length="223" mass="25249">MKRILEPEVMDTIEDAKAYDAMDFLEVNTAFVDRLIDLGVADGHFLDLGTGTARIPIILAKRVPNIQITAIDLSSNMLNIGQKHINKAKLTDRISLEKADAKNLPYKDQSFDGVFSNSIIHHIPDPSSVILEIERVLKPQGLLYIQDLLRLESTMAIEKIVDTYAREDTPYQRKLFRDSLFAALTTDEVETMIRKTGVTNAKVFQTSDRHWSIERGFQNLSIC</sequence>
<dbReference type="GO" id="GO:0008168">
    <property type="term" value="F:methyltransferase activity"/>
    <property type="evidence" value="ECO:0007669"/>
    <property type="project" value="TreeGrafter"/>
</dbReference>
<dbReference type="Gene3D" id="3.40.50.150">
    <property type="entry name" value="Vaccinia Virus protein VP39"/>
    <property type="match status" value="1"/>
</dbReference>
<dbReference type="PANTHER" id="PTHR43591">
    <property type="entry name" value="METHYLTRANSFERASE"/>
    <property type="match status" value="1"/>
</dbReference>
<dbReference type="CDD" id="cd02440">
    <property type="entry name" value="AdoMet_MTases"/>
    <property type="match status" value="1"/>
</dbReference>
<protein>
    <recommendedName>
        <fullName evidence="1">Methyltransferase domain-containing protein</fullName>
    </recommendedName>
</protein>
<evidence type="ECO:0000313" key="2">
    <source>
        <dbReference type="EMBL" id="SVB81151.1"/>
    </source>
</evidence>
<dbReference type="InterPro" id="IPR029063">
    <property type="entry name" value="SAM-dependent_MTases_sf"/>
</dbReference>
<dbReference type="Pfam" id="PF13847">
    <property type="entry name" value="Methyltransf_31"/>
    <property type="match status" value="1"/>
</dbReference>
<dbReference type="InterPro" id="IPR025714">
    <property type="entry name" value="Methyltranfer_dom"/>
</dbReference>
<reference evidence="2" key="1">
    <citation type="submission" date="2018-05" db="EMBL/GenBank/DDBJ databases">
        <authorList>
            <person name="Lanie J.A."/>
            <person name="Ng W.-L."/>
            <person name="Kazmierczak K.M."/>
            <person name="Andrzejewski T.M."/>
            <person name="Davidsen T.M."/>
            <person name="Wayne K.J."/>
            <person name="Tettelin H."/>
            <person name="Glass J.I."/>
            <person name="Rusch D."/>
            <person name="Podicherti R."/>
            <person name="Tsui H.-C.T."/>
            <person name="Winkler M.E."/>
        </authorList>
    </citation>
    <scope>NUCLEOTIDE SEQUENCE</scope>
</reference>
<gene>
    <name evidence="2" type="ORF">METZ01_LOCUS234005</name>
</gene>
<organism evidence="2">
    <name type="scientific">marine metagenome</name>
    <dbReference type="NCBI Taxonomy" id="408172"/>
    <lineage>
        <taxon>unclassified sequences</taxon>
        <taxon>metagenomes</taxon>
        <taxon>ecological metagenomes</taxon>
    </lineage>
</organism>
<dbReference type="PANTHER" id="PTHR43591:SF24">
    <property type="entry name" value="2-METHOXY-6-POLYPRENYL-1,4-BENZOQUINOL METHYLASE, MITOCHONDRIAL"/>
    <property type="match status" value="1"/>
</dbReference>
<proteinExistence type="predicted"/>
<accession>A0A382H3Z1</accession>
<feature type="domain" description="Methyltransferase" evidence="1">
    <location>
        <begin position="43"/>
        <end position="158"/>
    </location>
</feature>
<dbReference type="AlphaFoldDB" id="A0A382H3Z1"/>
<dbReference type="SUPFAM" id="SSF53335">
    <property type="entry name" value="S-adenosyl-L-methionine-dependent methyltransferases"/>
    <property type="match status" value="1"/>
</dbReference>